<feature type="region of interest" description="Disordered" evidence="1">
    <location>
        <begin position="170"/>
        <end position="197"/>
    </location>
</feature>
<evidence type="ECO:0000313" key="2">
    <source>
        <dbReference type="EMBL" id="QDV26353.1"/>
    </source>
</evidence>
<keyword evidence="3" id="KW-1185">Reference proteome</keyword>
<dbReference type="RefSeq" id="WP_145082438.1">
    <property type="nucleotide sequence ID" value="NZ_CP036298.1"/>
</dbReference>
<evidence type="ECO:0000256" key="1">
    <source>
        <dbReference type="SAM" id="MobiDB-lite"/>
    </source>
</evidence>
<sequence length="494" mass="52737">MSESADFFKYGRGYALYSQGMTDVGATGTAATKDSPAITASKAVRDDHMIERDTLLIAKAIGAGMTMREYAALHGRVEDAYRQRANRTITNSGYQEQIWRLSETFLRDHRKQEAQPLHYAPNRDGTGKPVEREPGPHLMPPGTLEPPSPSMAELPPIDFAEFWKETLQRSEVPPEKWEKASKSTSESSAGYESAPATKRKGGVLDQVQAGLDAIGIAEPTPFADGINAGISAVRAVTDRKNAGEHLRNAGISLVSAAVPYIGDLAKFRKYGGVAGSGGSKISNFFSGMFGGGGGRRAGNGDGPGGGTDGQGGGASLGSAVGLLGKFAGSIGNLVKAMPPVGIVLAGVVLGIKGFVHWLENTDRASRKIIEDNRALASLNGGVAGAYARLDNQRLLRQIERGREVSGPLGRLTSAQSRFEGARQDLTQPFAKAMIDIQAVIMEVKTLIVQGIDYIEPISELLQQWYGDEKSLQGSRSAFEFSAKQAAARMRQRKL</sequence>
<feature type="region of interest" description="Disordered" evidence="1">
    <location>
        <begin position="110"/>
        <end position="148"/>
    </location>
</feature>
<dbReference type="KEGG" id="ahel:Q31a_47260"/>
<evidence type="ECO:0000313" key="3">
    <source>
        <dbReference type="Proteomes" id="UP000318017"/>
    </source>
</evidence>
<feature type="compositionally biased region" description="Pro residues" evidence="1">
    <location>
        <begin position="137"/>
        <end position="148"/>
    </location>
</feature>
<accession>A0A518GCQ5</accession>
<dbReference type="OrthoDB" id="292408at2"/>
<dbReference type="CDD" id="cd20745">
    <property type="entry name" value="FIX_RhsA_AHH_HNH-like"/>
    <property type="match status" value="1"/>
</dbReference>
<proteinExistence type="predicted"/>
<feature type="compositionally biased region" description="Low complexity" evidence="1">
    <location>
        <begin position="182"/>
        <end position="194"/>
    </location>
</feature>
<dbReference type="AlphaFoldDB" id="A0A518GCQ5"/>
<reference evidence="2 3" key="1">
    <citation type="submission" date="2019-02" db="EMBL/GenBank/DDBJ databases">
        <title>Deep-cultivation of Planctomycetes and their phenomic and genomic characterization uncovers novel biology.</title>
        <authorList>
            <person name="Wiegand S."/>
            <person name="Jogler M."/>
            <person name="Boedeker C."/>
            <person name="Pinto D."/>
            <person name="Vollmers J."/>
            <person name="Rivas-Marin E."/>
            <person name="Kohn T."/>
            <person name="Peeters S.H."/>
            <person name="Heuer A."/>
            <person name="Rast P."/>
            <person name="Oberbeckmann S."/>
            <person name="Bunk B."/>
            <person name="Jeske O."/>
            <person name="Meyerdierks A."/>
            <person name="Storesund J.E."/>
            <person name="Kallscheuer N."/>
            <person name="Luecker S."/>
            <person name="Lage O.M."/>
            <person name="Pohl T."/>
            <person name="Merkel B.J."/>
            <person name="Hornburger P."/>
            <person name="Mueller R.-W."/>
            <person name="Bruemmer F."/>
            <person name="Labrenz M."/>
            <person name="Spormann A.M."/>
            <person name="Op den Camp H."/>
            <person name="Overmann J."/>
            <person name="Amann R."/>
            <person name="Jetten M.S.M."/>
            <person name="Mascher T."/>
            <person name="Medema M.H."/>
            <person name="Devos D.P."/>
            <person name="Kaster A.-K."/>
            <person name="Ovreas L."/>
            <person name="Rohde M."/>
            <person name="Galperin M.Y."/>
            <person name="Jogler C."/>
        </authorList>
    </citation>
    <scope>NUCLEOTIDE SEQUENCE [LARGE SCALE GENOMIC DNA]</scope>
    <source>
        <strain evidence="2 3">Q31a</strain>
    </source>
</reference>
<name>A0A518GCQ5_9BACT</name>
<feature type="compositionally biased region" description="Basic and acidic residues" evidence="1">
    <location>
        <begin position="125"/>
        <end position="135"/>
    </location>
</feature>
<organism evidence="2 3">
    <name type="scientific">Aureliella helgolandensis</name>
    <dbReference type="NCBI Taxonomy" id="2527968"/>
    <lineage>
        <taxon>Bacteria</taxon>
        <taxon>Pseudomonadati</taxon>
        <taxon>Planctomycetota</taxon>
        <taxon>Planctomycetia</taxon>
        <taxon>Pirellulales</taxon>
        <taxon>Pirellulaceae</taxon>
        <taxon>Aureliella</taxon>
    </lineage>
</organism>
<gene>
    <name evidence="2" type="ORF">Q31a_47260</name>
</gene>
<dbReference type="Proteomes" id="UP000318017">
    <property type="component" value="Chromosome"/>
</dbReference>
<protein>
    <submittedName>
        <fullName evidence="2">Uncharacterized protein</fullName>
    </submittedName>
</protein>
<feature type="compositionally biased region" description="Basic and acidic residues" evidence="1">
    <location>
        <begin position="170"/>
        <end position="181"/>
    </location>
</feature>
<dbReference type="EMBL" id="CP036298">
    <property type="protein sequence ID" value="QDV26353.1"/>
    <property type="molecule type" value="Genomic_DNA"/>
</dbReference>